<dbReference type="Pfam" id="PF00772">
    <property type="entry name" value="DnaB"/>
    <property type="match status" value="1"/>
</dbReference>
<dbReference type="OrthoDB" id="4373732at2"/>
<feature type="domain" description="DNA helicase DnaB-like N-terminal" evidence="3">
    <location>
        <begin position="20"/>
        <end position="92"/>
    </location>
</feature>
<evidence type="ECO:0000259" key="3">
    <source>
        <dbReference type="Pfam" id="PF00772"/>
    </source>
</evidence>
<organism evidence="4 5">
    <name type="scientific">Corynebacterium doosanense CAU 212 = DSM 45436</name>
    <dbReference type="NCBI Taxonomy" id="558173"/>
    <lineage>
        <taxon>Bacteria</taxon>
        <taxon>Bacillati</taxon>
        <taxon>Actinomycetota</taxon>
        <taxon>Actinomycetes</taxon>
        <taxon>Mycobacteriales</taxon>
        <taxon>Corynebacteriaceae</taxon>
        <taxon>Corynebacterium</taxon>
    </lineage>
</organism>
<dbReference type="GO" id="GO:0006260">
    <property type="term" value="P:DNA replication"/>
    <property type="evidence" value="ECO:0007669"/>
    <property type="project" value="UniProtKB-KW"/>
</dbReference>
<dbReference type="GO" id="GO:0003678">
    <property type="term" value="F:DNA helicase activity"/>
    <property type="evidence" value="ECO:0007669"/>
    <property type="project" value="InterPro"/>
</dbReference>
<evidence type="ECO:0000256" key="2">
    <source>
        <dbReference type="ARBA" id="ARBA00023125"/>
    </source>
</evidence>
<keyword evidence="2" id="KW-0238">DNA-binding</keyword>
<dbReference type="GO" id="GO:0003677">
    <property type="term" value="F:DNA binding"/>
    <property type="evidence" value="ECO:0007669"/>
    <property type="project" value="UniProtKB-KW"/>
</dbReference>
<dbReference type="HOGENOM" id="CLU_124871_0_0_11"/>
<gene>
    <name evidence="4" type="ORF">CDOO_05255</name>
</gene>
<accession>A0A097IJF9</accession>
<keyword evidence="5" id="KW-1185">Reference proteome</keyword>
<dbReference type="EMBL" id="CP006764">
    <property type="protein sequence ID" value="AIT62254.1"/>
    <property type="molecule type" value="Genomic_DNA"/>
</dbReference>
<dbReference type="SUPFAM" id="SSF48024">
    <property type="entry name" value="N-terminal domain of DnaB helicase"/>
    <property type="match status" value="1"/>
</dbReference>
<dbReference type="eggNOG" id="COG0305">
    <property type="taxonomic scope" value="Bacteria"/>
</dbReference>
<evidence type="ECO:0000313" key="4">
    <source>
        <dbReference type="EMBL" id="AIT62254.1"/>
    </source>
</evidence>
<dbReference type="InterPro" id="IPR016136">
    <property type="entry name" value="DNA_helicase_N/primase_C"/>
</dbReference>
<name>A0A097IJF9_9CORY</name>
<evidence type="ECO:0000313" key="5">
    <source>
        <dbReference type="Proteomes" id="UP000029914"/>
    </source>
</evidence>
<dbReference type="Proteomes" id="UP000029914">
    <property type="component" value="Chromosome"/>
</dbReference>
<dbReference type="AlphaFoldDB" id="A0A097IJF9"/>
<reference evidence="4 5" key="1">
    <citation type="submission" date="2013-09" db="EMBL/GenBank/DDBJ databases">
        <title>Complete genome sequence of Corynebacterium doosanense CAU 212(T) (=DSM 45436(T)), isolated from activated sludge.</title>
        <authorList>
            <person name="Schaffert L."/>
            <person name="Albersmeier A."/>
            <person name="Kalinowski J."/>
            <person name="Ruckert C."/>
        </authorList>
    </citation>
    <scope>NUCLEOTIDE SEQUENCE [LARGE SCALE GENOMIC DNA]</scope>
    <source>
        <strain evidence="4 5">CAU 212</strain>
    </source>
</reference>
<dbReference type="Gene3D" id="1.10.860.10">
    <property type="entry name" value="DNAb Helicase, Chain A"/>
    <property type="match status" value="1"/>
</dbReference>
<sequence>MTDHGPDPEGENDAYYQLMLDPEAMLLCALMWAPTPDEGADRVCGVLDAGDFNNTNYGAIFAAVVAVRSAGRRADAASIRSWLLEQGSDSAIDRQIAGPMLVSLSTLRTAPGTVLSYADQVLGASYRRFFQRTAAELTHAGETAPEARLFELMLEEGRKQRRAWERRQSLRG</sequence>
<proteinExistence type="predicted"/>
<dbReference type="InterPro" id="IPR036185">
    <property type="entry name" value="DNA_heli_DnaB-like_N_sf"/>
</dbReference>
<keyword evidence="1" id="KW-0235">DNA replication</keyword>
<dbReference type="KEGG" id="cdo:CDOO_05255"/>
<dbReference type="InterPro" id="IPR007693">
    <property type="entry name" value="DNA_helicase_DnaB-like_N"/>
</dbReference>
<dbReference type="GO" id="GO:0005524">
    <property type="term" value="F:ATP binding"/>
    <property type="evidence" value="ECO:0007669"/>
    <property type="project" value="InterPro"/>
</dbReference>
<dbReference type="STRING" id="558173.CDOO_05255"/>
<dbReference type="RefSeq" id="WP_018022655.1">
    <property type="nucleotide sequence ID" value="NZ_AQUX01000010.1"/>
</dbReference>
<protein>
    <recommendedName>
        <fullName evidence="3">DNA helicase DnaB-like N-terminal domain-containing protein</fullName>
    </recommendedName>
</protein>
<evidence type="ECO:0000256" key="1">
    <source>
        <dbReference type="ARBA" id="ARBA00022705"/>
    </source>
</evidence>